<reference evidence="2" key="1">
    <citation type="journal article" date="2020" name="Nat. Commun.">
        <title>Genome assembly of wild tea tree DASZ reveals pedigree and selection history of tea varieties.</title>
        <authorList>
            <person name="Zhang W."/>
            <person name="Zhang Y."/>
            <person name="Qiu H."/>
            <person name="Guo Y."/>
            <person name="Wan H."/>
            <person name="Zhang X."/>
            <person name="Scossa F."/>
            <person name="Alseekh S."/>
            <person name="Zhang Q."/>
            <person name="Wang P."/>
            <person name="Xu L."/>
            <person name="Schmidt M.H."/>
            <person name="Jia X."/>
            <person name="Li D."/>
            <person name="Zhu A."/>
            <person name="Guo F."/>
            <person name="Chen W."/>
            <person name="Ni D."/>
            <person name="Usadel B."/>
            <person name="Fernie A.R."/>
            <person name="Wen W."/>
        </authorList>
    </citation>
    <scope>NUCLEOTIDE SEQUENCE [LARGE SCALE GENOMIC DNA]</scope>
    <source>
        <strain evidence="2">cv. G240</strain>
    </source>
</reference>
<organism evidence="1 2">
    <name type="scientific">Camellia sinensis</name>
    <name type="common">Tea plant</name>
    <name type="synonym">Thea sinensis</name>
    <dbReference type="NCBI Taxonomy" id="4442"/>
    <lineage>
        <taxon>Eukaryota</taxon>
        <taxon>Viridiplantae</taxon>
        <taxon>Streptophyta</taxon>
        <taxon>Embryophyta</taxon>
        <taxon>Tracheophyta</taxon>
        <taxon>Spermatophyta</taxon>
        <taxon>Magnoliopsida</taxon>
        <taxon>eudicotyledons</taxon>
        <taxon>Gunneridae</taxon>
        <taxon>Pentapetalae</taxon>
        <taxon>asterids</taxon>
        <taxon>Ericales</taxon>
        <taxon>Theaceae</taxon>
        <taxon>Camellia</taxon>
    </lineage>
</organism>
<sequence length="57" mass="6295">MHTKPKAFQAINCSKLPSYSKSYVSKATTTSLMQHGINFITILHAKLSKKSNTNNLA</sequence>
<protein>
    <submittedName>
        <fullName evidence="1">Uncharacterized protein</fullName>
    </submittedName>
</protein>
<evidence type="ECO:0000313" key="2">
    <source>
        <dbReference type="Proteomes" id="UP000593564"/>
    </source>
</evidence>
<gene>
    <name evidence="1" type="ORF">HYC85_024126</name>
</gene>
<comment type="caution">
    <text evidence="1">The sequence shown here is derived from an EMBL/GenBank/DDBJ whole genome shotgun (WGS) entry which is preliminary data.</text>
</comment>
<dbReference type="EMBL" id="JACBKZ010000012">
    <property type="protein sequence ID" value="KAF5936620.1"/>
    <property type="molecule type" value="Genomic_DNA"/>
</dbReference>
<reference evidence="1 2" key="2">
    <citation type="submission" date="2020-07" db="EMBL/GenBank/DDBJ databases">
        <title>Genome assembly of wild tea tree DASZ reveals pedigree and selection history of tea varieties.</title>
        <authorList>
            <person name="Zhang W."/>
        </authorList>
    </citation>
    <scope>NUCLEOTIDE SEQUENCE [LARGE SCALE GENOMIC DNA]</scope>
    <source>
        <strain evidence="2">cv. G240</strain>
        <tissue evidence="1">Leaf</tissue>
    </source>
</reference>
<name>A0A7J7G768_CAMSI</name>
<proteinExistence type="predicted"/>
<accession>A0A7J7G768</accession>
<dbReference type="Proteomes" id="UP000593564">
    <property type="component" value="Unassembled WGS sequence"/>
</dbReference>
<keyword evidence="2" id="KW-1185">Reference proteome</keyword>
<evidence type="ECO:0000313" key="1">
    <source>
        <dbReference type="EMBL" id="KAF5936620.1"/>
    </source>
</evidence>
<dbReference type="AlphaFoldDB" id="A0A7J7G768"/>